<keyword evidence="3 5" id="KW-0699">rRNA-binding</keyword>
<comment type="similarity">
    <text evidence="3 4">Belongs to the universal ribosomal protein uS15 family.</text>
</comment>
<gene>
    <name evidence="3" type="primary">rpsO</name>
    <name evidence="6" type="ORF">DFQ09_101256</name>
</gene>
<evidence type="ECO:0000256" key="4">
    <source>
        <dbReference type="RuleBase" id="RU003919"/>
    </source>
</evidence>
<dbReference type="InterPro" id="IPR000589">
    <property type="entry name" value="Ribosomal_uS15"/>
</dbReference>
<dbReference type="GO" id="GO:0003735">
    <property type="term" value="F:structural constituent of ribosome"/>
    <property type="evidence" value="ECO:0007669"/>
    <property type="project" value="InterPro"/>
</dbReference>
<evidence type="ECO:0000256" key="2">
    <source>
        <dbReference type="ARBA" id="ARBA00023274"/>
    </source>
</evidence>
<comment type="subunit">
    <text evidence="3">Part of the 30S ribosomal subunit. Forms a bridge to the 50S subunit in the 70S ribosome, contacting the 23S rRNA.</text>
</comment>
<name>A0A3D9N6D7_9FLAO</name>
<keyword evidence="7" id="KW-1185">Reference proteome</keyword>
<comment type="caution">
    <text evidence="6">The sequence shown here is derived from an EMBL/GenBank/DDBJ whole genome shotgun (WGS) entry which is preliminary data.</text>
</comment>
<dbReference type="GO" id="GO:0022627">
    <property type="term" value="C:cytosolic small ribosomal subunit"/>
    <property type="evidence" value="ECO:0007669"/>
    <property type="project" value="TreeGrafter"/>
</dbReference>
<organism evidence="6 7">
    <name type="scientific">Winogradskyella pacifica</name>
    <dbReference type="NCBI Taxonomy" id="664642"/>
    <lineage>
        <taxon>Bacteria</taxon>
        <taxon>Pseudomonadati</taxon>
        <taxon>Bacteroidota</taxon>
        <taxon>Flavobacteriia</taxon>
        <taxon>Flavobacteriales</taxon>
        <taxon>Flavobacteriaceae</taxon>
        <taxon>Winogradskyella</taxon>
    </lineage>
</organism>
<dbReference type="Proteomes" id="UP000256919">
    <property type="component" value="Unassembled WGS sequence"/>
</dbReference>
<sequence length="108" mass="12708">MPLEREAFVYIKIIYNNISMYLDQKAKEELFTKHGGNAKNTGSAEGQIALFTHRIEHLTQHLKKNRKDYNTERSLVMLVGKRRSLLDYLTKKDVLRYRAIVKELGLRK</sequence>
<dbReference type="GO" id="GO:0006412">
    <property type="term" value="P:translation"/>
    <property type="evidence" value="ECO:0007669"/>
    <property type="project" value="UniProtKB-UniRule"/>
</dbReference>
<dbReference type="EMBL" id="QREI01000001">
    <property type="protein sequence ID" value="REE27425.1"/>
    <property type="molecule type" value="Genomic_DNA"/>
</dbReference>
<dbReference type="InterPro" id="IPR009068">
    <property type="entry name" value="uS15_NS1_RNA-bd_sf"/>
</dbReference>
<dbReference type="AlphaFoldDB" id="A0A3D9N6D7"/>
<evidence type="ECO:0000256" key="5">
    <source>
        <dbReference type="RuleBase" id="RU004524"/>
    </source>
</evidence>
<dbReference type="GO" id="GO:0019843">
    <property type="term" value="F:rRNA binding"/>
    <property type="evidence" value="ECO:0007669"/>
    <property type="project" value="UniProtKB-UniRule"/>
</dbReference>
<dbReference type="NCBIfam" id="TIGR00952">
    <property type="entry name" value="S15_bact"/>
    <property type="match status" value="1"/>
</dbReference>
<dbReference type="Pfam" id="PF00312">
    <property type="entry name" value="Ribosomal_S15"/>
    <property type="match status" value="1"/>
</dbReference>
<dbReference type="PROSITE" id="PS00362">
    <property type="entry name" value="RIBOSOMAL_S15"/>
    <property type="match status" value="1"/>
</dbReference>
<accession>A0A3D9N6D7</accession>
<proteinExistence type="inferred from homology"/>
<evidence type="ECO:0000256" key="1">
    <source>
        <dbReference type="ARBA" id="ARBA00022980"/>
    </source>
</evidence>
<dbReference type="SUPFAM" id="SSF47060">
    <property type="entry name" value="S15/NS1 RNA-binding domain"/>
    <property type="match status" value="1"/>
</dbReference>
<dbReference type="CDD" id="cd00353">
    <property type="entry name" value="Ribosomal_S15p_S13e"/>
    <property type="match status" value="1"/>
</dbReference>
<dbReference type="PANTHER" id="PTHR23321">
    <property type="entry name" value="RIBOSOMAL PROTEIN S15, BACTERIAL AND ORGANELLAR"/>
    <property type="match status" value="1"/>
</dbReference>
<protein>
    <recommendedName>
        <fullName evidence="3">Small ribosomal subunit protein uS15</fullName>
    </recommendedName>
</protein>
<keyword evidence="3 5" id="KW-0694">RNA-binding</keyword>
<dbReference type="Gene3D" id="6.10.250.3130">
    <property type="match status" value="1"/>
</dbReference>
<evidence type="ECO:0000313" key="7">
    <source>
        <dbReference type="Proteomes" id="UP000256919"/>
    </source>
</evidence>
<evidence type="ECO:0000256" key="3">
    <source>
        <dbReference type="HAMAP-Rule" id="MF_01343"/>
    </source>
</evidence>
<comment type="function">
    <text evidence="3">Forms an intersubunit bridge (bridge B4) with the 23S rRNA of the 50S subunit in the ribosome.</text>
</comment>
<keyword evidence="1 3" id="KW-0689">Ribosomal protein</keyword>
<comment type="function">
    <text evidence="3 5">One of the primary rRNA binding proteins, it binds directly to 16S rRNA where it helps nucleate assembly of the platform of the 30S subunit by binding and bridging several RNA helices of the 16S rRNA.</text>
</comment>
<reference evidence="6 7" key="1">
    <citation type="submission" date="2018-07" db="EMBL/GenBank/DDBJ databases">
        <title>Genomic Encyclopedia of Type Strains, Phase III (KMG-III): the genomes of soil and plant-associated and newly described type strains.</title>
        <authorList>
            <person name="Whitman W."/>
        </authorList>
    </citation>
    <scope>NUCLEOTIDE SEQUENCE [LARGE SCALE GENOMIC DNA]</scope>
    <source>
        <strain evidence="6 7">CECT 7948</strain>
    </source>
</reference>
<evidence type="ECO:0000313" key="6">
    <source>
        <dbReference type="EMBL" id="REE27425.1"/>
    </source>
</evidence>
<keyword evidence="2 3" id="KW-0687">Ribonucleoprotein</keyword>
<dbReference type="HAMAP" id="MF_01343_B">
    <property type="entry name" value="Ribosomal_uS15_B"/>
    <property type="match status" value="1"/>
</dbReference>
<dbReference type="InterPro" id="IPR005290">
    <property type="entry name" value="Ribosomal_uS15_bac-type"/>
</dbReference>
<dbReference type="PANTHER" id="PTHR23321:SF26">
    <property type="entry name" value="SMALL RIBOSOMAL SUBUNIT PROTEIN US15M"/>
    <property type="match status" value="1"/>
</dbReference>
<dbReference type="Gene3D" id="1.10.287.10">
    <property type="entry name" value="S15/NS1, RNA-binding"/>
    <property type="match status" value="1"/>
</dbReference>
<dbReference type="SMART" id="SM01387">
    <property type="entry name" value="Ribosomal_S15"/>
    <property type="match status" value="1"/>
</dbReference>